<evidence type="ECO:0000313" key="2">
    <source>
        <dbReference type="Proteomes" id="UP000242712"/>
    </source>
</evidence>
<name>A0A2K4FCA4_9STAP</name>
<comment type="caution">
    <text evidence="1">The sequence shown here is derived from an EMBL/GenBank/DDBJ whole genome shotgun (WGS) entry which is preliminary data.</text>
</comment>
<dbReference type="EMBL" id="PPPX01000011">
    <property type="protein sequence ID" value="POA08903.1"/>
    <property type="molecule type" value="Genomic_DNA"/>
</dbReference>
<gene>
    <name evidence="1" type="ORF">CD039_07900</name>
</gene>
<reference evidence="1 2" key="1">
    <citation type="submission" date="2017-08" db="EMBL/GenBank/DDBJ databases">
        <title>Draft genome sequences of 64 type strains of genus Staph aureus.</title>
        <authorList>
            <person name="Cole K."/>
            <person name="Golubchik T."/>
            <person name="Russell J."/>
            <person name="Foster D."/>
            <person name="Llewelyn M."/>
            <person name="Wilson D."/>
            <person name="Crook D."/>
            <person name="Paul J."/>
        </authorList>
    </citation>
    <scope>NUCLEOTIDE SEQUENCE [LARGE SCALE GENOMIC DNA]</scope>
    <source>
        <strain evidence="1 2">DSM 29875</strain>
    </source>
</reference>
<dbReference type="InterPro" id="IPR029058">
    <property type="entry name" value="AB_hydrolase_fold"/>
</dbReference>
<dbReference type="RefSeq" id="WP_103371862.1">
    <property type="nucleotide sequence ID" value="NZ_CBCRVO010000002.1"/>
</dbReference>
<dbReference type="AlphaFoldDB" id="A0A2K4FCA4"/>
<dbReference type="Proteomes" id="UP000242712">
    <property type="component" value="Unassembled WGS sequence"/>
</dbReference>
<organism evidence="1 2">
    <name type="scientific">Staphylococcus argensis</name>
    <dbReference type="NCBI Taxonomy" id="1607738"/>
    <lineage>
        <taxon>Bacteria</taxon>
        <taxon>Bacillati</taxon>
        <taxon>Bacillota</taxon>
        <taxon>Bacilli</taxon>
        <taxon>Bacillales</taxon>
        <taxon>Staphylococcaceae</taxon>
        <taxon>Staphylococcus</taxon>
    </lineage>
</organism>
<accession>A0A2K4FCA4</accession>
<dbReference type="SUPFAM" id="SSF53474">
    <property type="entry name" value="alpha/beta-Hydrolases"/>
    <property type="match status" value="1"/>
</dbReference>
<evidence type="ECO:0008006" key="3">
    <source>
        <dbReference type="Google" id="ProtNLM"/>
    </source>
</evidence>
<evidence type="ECO:0000313" key="1">
    <source>
        <dbReference type="EMBL" id="POA08903.1"/>
    </source>
</evidence>
<dbReference type="OrthoDB" id="2412035at2"/>
<sequence>MNNKTQIDFNGLTKTTESTSAISKLSYGLETAYHLGLTKDEIKYQIKQAKNNNNFPPNLEYKETFNDTKTGLSTSVFVDKNTGKAIIGVAGTNINKDNILDSMQDIYADKNIGLNVVNQYDPYFKETQKFIKRIQEEYDVETITGHSKGGRDATILGISNNIKNIVTYNSAPLSIPEINLLKRSLKYLVTPFNNLPKKPDFAISMLKLLQLLSLKNTFKNYNGTITNFRTNYDPLTTTSFISHGIYFGKFITIHNGTKHSIDNFFDSKSQLKINKTLDSLTIKALISNKINTHQLVSEIKEVSIKLLNNYHGANTATSEKLLNDVVAYVLLKTLEDNIQQEFKSIKKVLEKKEQEFKENWSSGLEDAQHIDNLLNENEVLDALELGGATEQNSVVDILKIIKKKKDKLNKIESSYQTYTNKIQNSIKTITNNDHELASALGFTP</sequence>
<dbReference type="Gene3D" id="3.40.50.1820">
    <property type="entry name" value="alpha/beta hydrolase"/>
    <property type="match status" value="1"/>
</dbReference>
<protein>
    <recommendedName>
        <fullName evidence="3">DUF2974 domain-containing protein</fullName>
    </recommendedName>
</protein>
<keyword evidence="2" id="KW-1185">Reference proteome</keyword>
<proteinExistence type="predicted"/>
<dbReference type="GeneID" id="98298271"/>